<dbReference type="InterPro" id="IPR011991">
    <property type="entry name" value="ArsR-like_HTH"/>
</dbReference>
<feature type="domain" description="HTH arsR-type" evidence="4">
    <location>
        <begin position="14"/>
        <end position="96"/>
    </location>
</feature>
<dbReference type="InterPro" id="IPR036388">
    <property type="entry name" value="WH-like_DNA-bd_sf"/>
</dbReference>
<dbReference type="SMART" id="SM00418">
    <property type="entry name" value="HTH_ARSR"/>
    <property type="match status" value="1"/>
</dbReference>
<evidence type="ECO:0000259" key="4">
    <source>
        <dbReference type="SMART" id="SM00418"/>
    </source>
</evidence>
<dbReference type="OrthoDB" id="7945987at2"/>
<accession>A0A2P8DFC3</accession>
<comment type="caution">
    <text evidence="5">The sequence shown here is derived from an EMBL/GenBank/DDBJ whole genome shotgun (WGS) entry which is preliminary data.</text>
</comment>
<name>A0A2P8DFC3_9ACTN</name>
<dbReference type="GO" id="GO:0003677">
    <property type="term" value="F:DNA binding"/>
    <property type="evidence" value="ECO:0007669"/>
    <property type="project" value="UniProtKB-KW"/>
</dbReference>
<dbReference type="InterPro" id="IPR001845">
    <property type="entry name" value="HTH_ArsR_DNA-bd_dom"/>
</dbReference>
<sequence>MAKNPGKRTVGDIAALKALAHPRRQRILEQLSSAGPATSASLARHLDLNTGATSYHLRELARHGFVEEVPDRAHGRERWWRASSADLRFPLRSEQDPETRKVLDKLGRRAYAQDMRDFIAAQADMAPDDPWSDAFPFSRGTIRVTPEQLHAFFEDYIALLGRYWSDPADADPESRLMHTRFLAYPDPGSPGAGE</sequence>
<evidence type="ECO:0000256" key="2">
    <source>
        <dbReference type="ARBA" id="ARBA00023125"/>
    </source>
</evidence>
<dbReference type="Proteomes" id="UP000240542">
    <property type="component" value="Unassembled WGS sequence"/>
</dbReference>
<gene>
    <name evidence="5" type="ORF">CLV63_11376</name>
</gene>
<dbReference type="EMBL" id="PYGA01000013">
    <property type="protein sequence ID" value="PSK95913.1"/>
    <property type="molecule type" value="Genomic_DNA"/>
</dbReference>
<protein>
    <submittedName>
        <fullName evidence="5">Helix-turn-helix protein</fullName>
    </submittedName>
</protein>
<evidence type="ECO:0000256" key="1">
    <source>
        <dbReference type="ARBA" id="ARBA00023015"/>
    </source>
</evidence>
<evidence type="ECO:0000313" key="5">
    <source>
        <dbReference type="EMBL" id="PSK95913.1"/>
    </source>
</evidence>
<dbReference type="PANTHER" id="PTHR33154">
    <property type="entry name" value="TRANSCRIPTIONAL REGULATOR, ARSR FAMILY"/>
    <property type="match status" value="1"/>
</dbReference>
<dbReference type="RefSeq" id="WP_106584371.1">
    <property type="nucleotide sequence ID" value="NZ_PYGA01000013.1"/>
</dbReference>
<proteinExistence type="predicted"/>
<dbReference type="InterPro" id="IPR051081">
    <property type="entry name" value="HTH_MetalResp_TranReg"/>
</dbReference>
<evidence type="ECO:0000256" key="3">
    <source>
        <dbReference type="ARBA" id="ARBA00023163"/>
    </source>
</evidence>
<dbReference type="Gene3D" id="1.10.10.10">
    <property type="entry name" value="Winged helix-like DNA-binding domain superfamily/Winged helix DNA-binding domain"/>
    <property type="match status" value="1"/>
</dbReference>
<dbReference type="AlphaFoldDB" id="A0A2P8DFC3"/>
<evidence type="ECO:0000313" key="6">
    <source>
        <dbReference type="Proteomes" id="UP000240542"/>
    </source>
</evidence>
<keyword evidence="2" id="KW-0238">DNA-binding</keyword>
<dbReference type="PANTHER" id="PTHR33154:SF15">
    <property type="entry name" value="REGULATORY PROTEIN ARSR"/>
    <property type="match status" value="1"/>
</dbReference>
<keyword evidence="1" id="KW-0805">Transcription regulation</keyword>
<dbReference type="InterPro" id="IPR036390">
    <property type="entry name" value="WH_DNA-bd_sf"/>
</dbReference>
<organism evidence="5 6">
    <name type="scientific">Murinocardiopsis flavida</name>
    <dbReference type="NCBI Taxonomy" id="645275"/>
    <lineage>
        <taxon>Bacteria</taxon>
        <taxon>Bacillati</taxon>
        <taxon>Actinomycetota</taxon>
        <taxon>Actinomycetes</taxon>
        <taxon>Streptosporangiales</taxon>
        <taxon>Nocardiopsidaceae</taxon>
        <taxon>Murinocardiopsis</taxon>
    </lineage>
</organism>
<dbReference type="CDD" id="cd00090">
    <property type="entry name" value="HTH_ARSR"/>
    <property type="match status" value="1"/>
</dbReference>
<keyword evidence="3" id="KW-0804">Transcription</keyword>
<dbReference type="SUPFAM" id="SSF46785">
    <property type="entry name" value="Winged helix' DNA-binding domain"/>
    <property type="match status" value="1"/>
</dbReference>
<dbReference type="Pfam" id="PF12840">
    <property type="entry name" value="HTH_20"/>
    <property type="match status" value="1"/>
</dbReference>
<keyword evidence="6" id="KW-1185">Reference proteome</keyword>
<dbReference type="GO" id="GO:0003700">
    <property type="term" value="F:DNA-binding transcription factor activity"/>
    <property type="evidence" value="ECO:0007669"/>
    <property type="project" value="InterPro"/>
</dbReference>
<reference evidence="5 6" key="1">
    <citation type="submission" date="2018-03" db="EMBL/GenBank/DDBJ databases">
        <title>Genomic Encyclopedia of Archaeal and Bacterial Type Strains, Phase II (KMG-II): from individual species to whole genera.</title>
        <authorList>
            <person name="Goeker M."/>
        </authorList>
    </citation>
    <scope>NUCLEOTIDE SEQUENCE [LARGE SCALE GENOMIC DNA]</scope>
    <source>
        <strain evidence="5 6">DSM 45312</strain>
    </source>
</reference>